<comment type="similarity">
    <text evidence="2">Belongs to the class-I pyridoxal-phosphate-dependent aminotransferase family.</text>
</comment>
<name>F7SVX4_9BURK</name>
<sequence length="386" mass="41677">MPRLAARTNEFLTFQVVELFKQAQALQAAGKDIISLGIGEPDFTAPPQVVEALQRAAQAGQSGYSAPAGLMPLREAIAQFYHDQFGATINPRRVIVTAGASGALTLACAALVNPGGEVLMPDPSYPANSNFVLAAGGRPRLIPSSADKRFQLSAQDVAHHWTEATQGVLVASPSNPTGTSIDHGELARLLGEVRARHGFAIVDEIYLGLSYEGQPRSALTLDDDIIVINSFSKYFHMTGWRLGWMIVPEDMVAPVEKIAGSLAICAPTLAQHAALACFTPDALRTFEHRREAFKQRRDYLLPEFERLGLKVPVKPDGAFYIYADISDLGTDSASFSQRLLLEAGIAAVPGLDFGPAHGHHTMRFSYATGLDRLEEAVTRMGKLLGR</sequence>
<dbReference type="HOGENOM" id="CLU_017584_4_3_4"/>
<dbReference type="eggNOG" id="COG0436">
    <property type="taxonomic scope" value="Bacteria"/>
</dbReference>
<keyword evidence="5" id="KW-0663">Pyridoxal phosphate</keyword>
<protein>
    <submittedName>
        <fullName evidence="7">Aminotransferase</fullName>
    </submittedName>
</protein>
<dbReference type="SUPFAM" id="SSF53383">
    <property type="entry name" value="PLP-dependent transferases"/>
    <property type="match status" value="1"/>
</dbReference>
<dbReference type="AlphaFoldDB" id="F7SVX4"/>
<organism evidence="7 8">
    <name type="scientific">Achromobacter insuavis AXX-A</name>
    <dbReference type="NCBI Taxonomy" id="1003200"/>
    <lineage>
        <taxon>Bacteria</taxon>
        <taxon>Pseudomonadati</taxon>
        <taxon>Pseudomonadota</taxon>
        <taxon>Betaproteobacteria</taxon>
        <taxon>Burkholderiales</taxon>
        <taxon>Alcaligenaceae</taxon>
        <taxon>Achromobacter</taxon>
    </lineage>
</organism>
<dbReference type="Pfam" id="PF00155">
    <property type="entry name" value="Aminotran_1_2"/>
    <property type="match status" value="1"/>
</dbReference>
<comment type="caution">
    <text evidence="7">The sequence shown here is derived from an EMBL/GenBank/DDBJ whole genome shotgun (WGS) entry which is preliminary data.</text>
</comment>
<dbReference type="PATRIC" id="fig|1003200.3.peg.792"/>
<reference evidence="7 8" key="1">
    <citation type="submission" date="2011-06" db="EMBL/GenBank/DDBJ databases">
        <authorList>
            <person name="Bador J."/>
            <person name="Amoureux L."/>
            <person name="Neuwirth C."/>
        </authorList>
    </citation>
    <scope>NUCLEOTIDE SEQUENCE [LARGE SCALE GENOMIC DNA]</scope>
    <source>
        <strain evidence="7 8">AXX-A</strain>
    </source>
</reference>
<dbReference type="Gene3D" id="3.40.640.10">
    <property type="entry name" value="Type I PLP-dependent aspartate aminotransferase-like (Major domain)"/>
    <property type="match status" value="1"/>
</dbReference>
<comment type="cofactor">
    <cofactor evidence="1">
        <name>pyridoxal 5'-phosphate</name>
        <dbReference type="ChEBI" id="CHEBI:597326"/>
    </cofactor>
</comment>
<evidence type="ECO:0000256" key="3">
    <source>
        <dbReference type="ARBA" id="ARBA00022576"/>
    </source>
</evidence>
<dbReference type="InterPro" id="IPR004839">
    <property type="entry name" value="Aminotransferase_I/II_large"/>
</dbReference>
<dbReference type="InterPro" id="IPR015421">
    <property type="entry name" value="PyrdxlP-dep_Trfase_major"/>
</dbReference>
<proteinExistence type="inferred from homology"/>
<dbReference type="RefSeq" id="WP_006390869.1">
    <property type="nucleotide sequence ID" value="NZ_GL982453.1"/>
</dbReference>
<dbReference type="PANTHER" id="PTHR46383">
    <property type="entry name" value="ASPARTATE AMINOTRANSFERASE"/>
    <property type="match status" value="1"/>
</dbReference>
<keyword evidence="4 7" id="KW-0808">Transferase</keyword>
<dbReference type="Proteomes" id="UP000004853">
    <property type="component" value="Unassembled WGS sequence"/>
</dbReference>
<evidence type="ECO:0000313" key="7">
    <source>
        <dbReference type="EMBL" id="EGP47745.1"/>
    </source>
</evidence>
<dbReference type="CDD" id="cd00609">
    <property type="entry name" value="AAT_like"/>
    <property type="match status" value="1"/>
</dbReference>
<dbReference type="OrthoDB" id="9803354at2"/>
<dbReference type="PANTHER" id="PTHR46383:SF2">
    <property type="entry name" value="AMINOTRANSFERASE"/>
    <property type="match status" value="1"/>
</dbReference>
<dbReference type="GO" id="GO:0006520">
    <property type="term" value="P:amino acid metabolic process"/>
    <property type="evidence" value="ECO:0007669"/>
    <property type="project" value="InterPro"/>
</dbReference>
<accession>F7SVX4</accession>
<dbReference type="GO" id="GO:0030170">
    <property type="term" value="F:pyridoxal phosphate binding"/>
    <property type="evidence" value="ECO:0007669"/>
    <property type="project" value="InterPro"/>
</dbReference>
<evidence type="ECO:0000256" key="5">
    <source>
        <dbReference type="ARBA" id="ARBA00022898"/>
    </source>
</evidence>
<dbReference type="NCBIfam" id="NF005601">
    <property type="entry name" value="PRK07337.1"/>
    <property type="match status" value="1"/>
</dbReference>
<evidence type="ECO:0000256" key="2">
    <source>
        <dbReference type="ARBA" id="ARBA00007441"/>
    </source>
</evidence>
<evidence type="ECO:0000256" key="4">
    <source>
        <dbReference type="ARBA" id="ARBA00022679"/>
    </source>
</evidence>
<evidence type="ECO:0000313" key="8">
    <source>
        <dbReference type="Proteomes" id="UP000004853"/>
    </source>
</evidence>
<evidence type="ECO:0000259" key="6">
    <source>
        <dbReference type="Pfam" id="PF00155"/>
    </source>
</evidence>
<evidence type="ECO:0000256" key="1">
    <source>
        <dbReference type="ARBA" id="ARBA00001933"/>
    </source>
</evidence>
<dbReference type="EMBL" id="AFRQ01000029">
    <property type="protein sequence ID" value="EGP47745.1"/>
    <property type="molecule type" value="Genomic_DNA"/>
</dbReference>
<dbReference type="InterPro" id="IPR015424">
    <property type="entry name" value="PyrdxlP-dep_Trfase"/>
</dbReference>
<feature type="domain" description="Aminotransferase class I/classII large" evidence="6">
    <location>
        <begin position="31"/>
        <end position="378"/>
    </location>
</feature>
<dbReference type="GO" id="GO:0008483">
    <property type="term" value="F:transaminase activity"/>
    <property type="evidence" value="ECO:0007669"/>
    <property type="project" value="UniProtKB-KW"/>
</dbReference>
<gene>
    <name evidence="7" type="ORF">AXXA_04096</name>
</gene>
<keyword evidence="3 7" id="KW-0032">Aminotransferase</keyword>
<dbReference type="InterPro" id="IPR050596">
    <property type="entry name" value="AspAT/PAT-like"/>
</dbReference>